<evidence type="ECO:0000313" key="2">
    <source>
        <dbReference type="Proteomes" id="UP000018958"/>
    </source>
</evidence>
<sequence length="47" mass="5467">MVGHFREFKTTPPYYYGRSISWCTTKFKDDLPIRPSLVIVSQFLLAG</sequence>
<organism evidence="1 2">
    <name type="scientific">Phytophthora nicotianae CJ01A1</name>
    <dbReference type="NCBI Taxonomy" id="1317063"/>
    <lineage>
        <taxon>Eukaryota</taxon>
        <taxon>Sar</taxon>
        <taxon>Stramenopiles</taxon>
        <taxon>Oomycota</taxon>
        <taxon>Peronosporomycetes</taxon>
        <taxon>Peronosporales</taxon>
        <taxon>Peronosporaceae</taxon>
        <taxon>Phytophthora</taxon>
    </lineage>
</organism>
<reference evidence="1 2" key="1">
    <citation type="submission" date="2013-11" db="EMBL/GenBank/DDBJ databases">
        <title>The Genome Sequence of Phytophthora parasitica CJ01A1.</title>
        <authorList>
            <consortium name="The Broad Institute Genomics Platform"/>
            <person name="Russ C."/>
            <person name="Tyler B."/>
            <person name="Panabieres F."/>
            <person name="Shan W."/>
            <person name="Tripathy S."/>
            <person name="Grunwald N."/>
            <person name="Machado M."/>
            <person name="Johnson C.S."/>
            <person name="Walker B."/>
            <person name="Young S.K."/>
            <person name="Zeng Q."/>
            <person name="Gargeya S."/>
            <person name="Fitzgerald M."/>
            <person name="Haas B."/>
            <person name="Abouelleil A."/>
            <person name="Allen A.W."/>
            <person name="Alvarado L."/>
            <person name="Arachchi H.M."/>
            <person name="Berlin A.M."/>
            <person name="Chapman S.B."/>
            <person name="Gainer-Dewar J."/>
            <person name="Goldberg J."/>
            <person name="Griggs A."/>
            <person name="Gujja S."/>
            <person name="Hansen M."/>
            <person name="Howarth C."/>
            <person name="Imamovic A."/>
            <person name="Ireland A."/>
            <person name="Larimer J."/>
            <person name="McCowan C."/>
            <person name="Murphy C."/>
            <person name="Pearson M."/>
            <person name="Poon T.W."/>
            <person name="Priest M."/>
            <person name="Roberts A."/>
            <person name="Saif S."/>
            <person name="Shea T."/>
            <person name="Sisk P."/>
            <person name="Sykes S."/>
            <person name="Wortman J."/>
            <person name="Nusbaum C."/>
            <person name="Birren B."/>
        </authorList>
    </citation>
    <scope>NUCLEOTIDE SEQUENCE [LARGE SCALE GENOMIC DNA]</scope>
    <source>
        <strain evidence="1 2">CJ01A1</strain>
    </source>
</reference>
<name>W2X6G0_PHYNI</name>
<accession>W2X6G0</accession>
<dbReference type="Proteomes" id="UP000018958">
    <property type="component" value="Unassembled WGS sequence"/>
</dbReference>
<gene>
    <name evidence="1" type="ORF">F441_08093</name>
</gene>
<comment type="caution">
    <text evidence="1">The sequence shown here is derived from an EMBL/GenBank/DDBJ whole genome shotgun (WGS) entry which is preliminary data.</text>
</comment>
<dbReference type="AlphaFoldDB" id="W2X6G0"/>
<dbReference type="EMBL" id="ANIX01001653">
    <property type="protein sequence ID" value="ETP17519.1"/>
    <property type="molecule type" value="Genomic_DNA"/>
</dbReference>
<proteinExistence type="predicted"/>
<protein>
    <submittedName>
        <fullName evidence="1">Uncharacterized protein</fullName>
    </submittedName>
</protein>
<evidence type="ECO:0000313" key="1">
    <source>
        <dbReference type="EMBL" id="ETP17519.1"/>
    </source>
</evidence>